<organism evidence="3 4">
    <name type="scientific">Durusdinium trenchii</name>
    <dbReference type="NCBI Taxonomy" id="1381693"/>
    <lineage>
        <taxon>Eukaryota</taxon>
        <taxon>Sar</taxon>
        <taxon>Alveolata</taxon>
        <taxon>Dinophyceae</taxon>
        <taxon>Suessiales</taxon>
        <taxon>Symbiodiniaceae</taxon>
        <taxon>Durusdinium</taxon>
    </lineage>
</organism>
<keyword evidence="4" id="KW-1185">Reference proteome</keyword>
<dbReference type="EMBL" id="CAXAMM010043668">
    <property type="protein sequence ID" value="CAK9111174.1"/>
    <property type="molecule type" value="Genomic_DNA"/>
</dbReference>
<evidence type="ECO:0000256" key="2">
    <source>
        <dbReference type="SAM" id="MobiDB-lite"/>
    </source>
</evidence>
<feature type="non-terminal residue" evidence="3">
    <location>
        <position position="196"/>
    </location>
</feature>
<feature type="coiled-coil region" evidence="1">
    <location>
        <begin position="27"/>
        <end position="103"/>
    </location>
</feature>
<sequence length="196" mass="22050">AAQKIEIKQSAAPKLHGPMPPKVATPHAKLYRELAEKELELKDLEKQHEALVELQRQLPLMRNRLQGFQKARASREEAVRSLIEERQAELLEVNHEIQVLEAIAEASERIYPDLKTAQPLGESLHLAVEDMKNLHSSKPKGLSMRQPASWPSTFILADLMLACSEISATDAFISSTPFQGVDRMRLDAPGRDNEFL</sequence>
<comment type="caution">
    <text evidence="3">The sequence shown here is derived from an EMBL/GenBank/DDBJ whole genome shotgun (WGS) entry which is preliminary data.</text>
</comment>
<name>A0ABP0SFP2_9DINO</name>
<proteinExistence type="predicted"/>
<gene>
    <name evidence="3" type="ORF">SCF082_LOCUS51625</name>
</gene>
<reference evidence="3 4" key="1">
    <citation type="submission" date="2024-02" db="EMBL/GenBank/DDBJ databases">
        <authorList>
            <person name="Chen Y."/>
            <person name="Shah S."/>
            <person name="Dougan E. K."/>
            <person name="Thang M."/>
            <person name="Chan C."/>
        </authorList>
    </citation>
    <scope>NUCLEOTIDE SEQUENCE [LARGE SCALE GENOMIC DNA]</scope>
</reference>
<evidence type="ECO:0000313" key="4">
    <source>
        <dbReference type="Proteomes" id="UP001642464"/>
    </source>
</evidence>
<protein>
    <submittedName>
        <fullName evidence="3">SCP domain-containing protein</fullName>
    </submittedName>
</protein>
<evidence type="ECO:0000313" key="3">
    <source>
        <dbReference type="EMBL" id="CAK9111174.1"/>
    </source>
</evidence>
<feature type="non-terminal residue" evidence="3">
    <location>
        <position position="1"/>
    </location>
</feature>
<accession>A0ABP0SFP2</accession>
<evidence type="ECO:0000256" key="1">
    <source>
        <dbReference type="SAM" id="Coils"/>
    </source>
</evidence>
<feature type="region of interest" description="Disordered" evidence="2">
    <location>
        <begin position="1"/>
        <end position="23"/>
    </location>
</feature>
<keyword evidence="1" id="KW-0175">Coiled coil</keyword>
<dbReference type="Proteomes" id="UP001642464">
    <property type="component" value="Unassembled WGS sequence"/>
</dbReference>